<accession>S6B8H6</accession>
<name>S6B8H6_SULDS</name>
<keyword evidence="3" id="KW-1185">Reference proteome</keyword>
<dbReference type="Pfam" id="PF13524">
    <property type="entry name" value="Glyco_trans_1_2"/>
    <property type="match status" value="1"/>
</dbReference>
<dbReference type="eggNOG" id="COG4641">
    <property type="taxonomic scope" value="Bacteria"/>
</dbReference>
<dbReference type="RefSeq" id="WP_009207372.1">
    <property type="nucleotide sequence ID" value="NC_022357.1"/>
</dbReference>
<sequence>MQLIFNFRKGFTPLKEGFEACDCTFFDNVWEPTEAQLKKTDACIINFYEGVRQPWLTWRLKTKLKRHGIPLIGIDRDAPWHLGVRRRRLWLFSLLRPLDIYASHTLQPTLTFAPETVYQANAAWTRHYHLHGTTLEEMRRPDFFRHDVSFVGNLDGQRYREHRARAEFFTELGRRLSSIGINCLFRHAENLPIREQIEIIQRSRINLNAGAAADHGGERSWGLPERCYGVPACGGFLLSDERRHARDDFEPGTEWADFHNLEDCVARVRHYLAHPGEARAIAEAAHLRVMRDHTYERRAASLLHVIREWQENHAPKKSGEFIQ</sequence>
<dbReference type="Proteomes" id="UP000015559">
    <property type="component" value="Chromosome"/>
</dbReference>
<feature type="domain" description="Spore protein YkvP/CgeB glycosyl transferase-like" evidence="1">
    <location>
        <begin position="175"/>
        <end position="303"/>
    </location>
</feature>
<dbReference type="OrthoDB" id="9179708at2"/>
<evidence type="ECO:0000313" key="3">
    <source>
        <dbReference type="Proteomes" id="UP000015559"/>
    </source>
</evidence>
<evidence type="ECO:0000313" key="2">
    <source>
        <dbReference type="EMBL" id="BAN36667.1"/>
    </source>
</evidence>
<dbReference type="HOGENOM" id="CLU_873327_0_0_4"/>
<proteinExistence type="predicted"/>
<dbReference type="KEGG" id="sdr:SCD_n02868"/>
<dbReference type="AlphaFoldDB" id="S6B8H6"/>
<reference evidence="2 3" key="1">
    <citation type="journal article" date="2012" name="Appl. Environ. Microbiol.">
        <title>Draft genome sequence of a psychrotolerant sulfur-oxidizing bacterium, Sulfuricella denitrificans skB26, and proteomic insights into cold adaptation.</title>
        <authorList>
            <person name="Watanabe T."/>
            <person name="Kojima H."/>
            <person name="Fukui M."/>
        </authorList>
    </citation>
    <scope>NUCLEOTIDE SEQUENCE [LARGE SCALE GENOMIC DNA]</scope>
    <source>
        <strain evidence="3">skB26</strain>
    </source>
</reference>
<gene>
    <name evidence="2" type="ORF">SCD_n02868</name>
</gene>
<dbReference type="EMBL" id="AP013066">
    <property type="protein sequence ID" value="BAN36667.1"/>
    <property type="molecule type" value="Genomic_DNA"/>
</dbReference>
<dbReference type="STRING" id="1163617.SCD_n02868"/>
<protein>
    <recommendedName>
        <fullName evidence="1">Spore protein YkvP/CgeB glycosyl transferase-like domain-containing protein</fullName>
    </recommendedName>
</protein>
<evidence type="ECO:0000259" key="1">
    <source>
        <dbReference type="Pfam" id="PF13524"/>
    </source>
</evidence>
<dbReference type="InterPro" id="IPR055259">
    <property type="entry name" value="YkvP/CgeB_Glyco_trans-like"/>
</dbReference>
<organism evidence="2 3">
    <name type="scientific">Sulfuricella denitrificans (strain DSM 22764 / NBRC 105220 / skB26)</name>
    <dbReference type="NCBI Taxonomy" id="1163617"/>
    <lineage>
        <taxon>Bacteria</taxon>
        <taxon>Pseudomonadati</taxon>
        <taxon>Pseudomonadota</taxon>
        <taxon>Betaproteobacteria</taxon>
        <taxon>Nitrosomonadales</taxon>
        <taxon>Sulfuricellaceae</taxon>
        <taxon>Sulfuricella</taxon>
    </lineage>
</organism>